<feature type="domain" description="GGDEF" evidence="7">
    <location>
        <begin position="379"/>
        <end position="516"/>
    </location>
</feature>
<dbReference type="InterPro" id="IPR035919">
    <property type="entry name" value="EAL_sf"/>
</dbReference>
<dbReference type="SMART" id="SM00052">
    <property type="entry name" value="EAL"/>
    <property type="match status" value="1"/>
</dbReference>
<dbReference type="CDD" id="cd19920">
    <property type="entry name" value="REC_PA4781-like"/>
    <property type="match status" value="1"/>
</dbReference>
<dbReference type="Proteomes" id="UP000053372">
    <property type="component" value="Unassembled WGS sequence"/>
</dbReference>
<keyword evidence="1" id="KW-0808">Transferase</keyword>
<dbReference type="InterPro" id="IPR029787">
    <property type="entry name" value="Nucleotide_cyclase"/>
</dbReference>
<dbReference type="PANTHER" id="PTHR33121:SF23">
    <property type="entry name" value="CYCLIC DI-GMP PHOSPHODIESTERASE PDEB"/>
    <property type="match status" value="1"/>
</dbReference>
<evidence type="ECO:0000256" key="3">
    <source>
        <dbReference type="PROSITE-ProRule" id="PRU00169"/>
    </source>
</evidence>
<dbReference type="SUPFAM" id="SSF55781">
    <property type="entry name" value="GAF domain-like"/>
    <property type="match status" value="1"/>
</dbReference>
<evidence type="ECO:0000313" key="9">
    <source>
        <dbReference type="EMBL" id="KST69811.1"/>
    </source>
</evidence>
<dbReference type="InterPro" id="IPR050706">
    <property type="entry name" value="Cyclic-di-GMP_PDE-like"/>
</dbReference>
<dbReference type="CDD" id="cd01949">
    <property type="entry name" value="GGDEF"/>
    <property type="match status" value="1"/>
</dbReference>
<dbReference type="Gene3D" id="3.20.20.450">
    <property type="entry name" value="EAL domain"/>
    <property type="match status" value="1"/>
</dbReference>
<dbReference type="InterPro" id="IPR043128">
    <property type="entry name" value="Rev_trsase/Diguanyl_cyclase"/>
</dbReference>
<dbReference type="SUPFAM" id="SSF141868">
    <property type="entry name" value="EAL domain-like"/>
    <property type="match status" value="1"/>
</dbReference>
<evidence type="ECO:0000259" key="6">
    <source>
        <dbReference type="PROSITE" id="PS50883"/>
    </source>
</evidence>
<dbReference type="NCBIfam" id="TIGR00254">
    <property type="entry name" value="GGDEF"/>
    <property type="match status" value="1"/>
</dbReference>
<dbReference type="PROSITE" id="PS50883">
    <property type="entry name" value="EAL"/>
    <property type="match status" value="1"/>
</dbReference>
<feature type="domain" description="Response regulatory" evidence="5">
    <location>
        <begin position="12"/>
        <end position="128"/>
    </location>
</feature>
<feature type="domain" description="Phytochrome chromophore attachment site" evidence="4">
    <location>
        <begin position="159"/>
        <end position="331"/>
    </location>
</feature>
<evidence type="ECO:0000259" key="7">
    <source>
        <dbReference type="PROSITE" id="PS50887"/>
    </source>
</evidence>
<evidence type="ECO:0000259" key="5">
    <source>
        <dbReference type="PROSITE" id="PS50110"/>
    </source>
</evidence>
<dbReference type="RefSeq" id="WP_058183161.1">
    <property type="nucleotide sequence ID" value="NZ_LMTZ01000013.1"/>
</dbReference>
<accession>A0A0V7ZZ03</accession>
<dbReference type="GO" id="GO:0000160">
    <property type="term" value="P:phosphorelay signal transduction system"/>
    <property type="evidence" value="ECO:0007669"/>
    <property type="project" value="InterPro"/>
</dbReference>
<dbReference type="SUPFAM" id="SSF55073">
    <property type="entry name" value="Nucleotide cyclase"/>
    <property type="match status" value="1"/>
</dbReference>
<evidence type="ECO:0000313" key="8">
    <source>
        <dbReference type="EMBL" id="KST67553.1"/>
    </source>
</evidence>
<keyword evidence="10" id="KW-1185">Reference proteome</keyword>
<dbReference type="InterPro" id="IPR000160">
    <property type="entry name" value="GGDEF_dom"/>
</dbReference>
<dbReference type="PROSITE" id="PS50110">
    <property type="entry name" value="RESPONSE_REGULATORY"/>
    <property type="match status" value="1"/>
</dbReference>
<evidence type="ECO:0000313" key="10">
    <source>
        <dbReference type="Proteomes" id="UP000053372"/>
    </source>
</evidence>
<dbReference type="OrthoDB" id="9115at2"/>
<dbReference type="EMBL" id="LMTZ01000013">
    <property type="protein sequence ID" value="KST69811.1"/>
    <property type="molecule type" value="Genomic_DNA"/>
</dbReference>
<dbReference type="InterPro" id="IPR029016">
    <property type="entry name" value="GAF-like_dom_sf"/>
</dbReference>
<sequence length="792" mass="89374">MNNLVNSLPSKIILIVDDNPNNLQLLFQYLKKVGYKILIAQSGNKAIETAKANHPDLILLDVMMSNLDGFATCRYLKSNPSTKDIPVIFMTALKETENKVQGFKLGAVDYITKPIKEEELLARIETHLSLQSLRQNLAQDAAQQKLLGEISDRIRQSLDLKLILETATKEIRALLDCDLVWLAQINNQTQINNQSISIKAYASSGITIDFEENIPYDYFLLNTNNHQHICYTNSVDGNIPYSKCDLQNKIHKIEVNKTENRKQKTEILLDAQSLLNPKARLIAPILINPTQSADPSTVKNTLWGWLIADQYKSSRQWQIREIDLLEKLTTQLAIGIKQGLLYQQLSKLAIVDSLTNLYNRRYFDQQLYKEWYRLKRASSPLSLIICDVDCFKKYNDTYGHQLGDECLQQVAKAIASTIKRPGDVLTRYGGEEFAAILPHTPESGAIKVAEDMRIAVRELNIPHLDSSTNSVVTISVGIASVIPTSENNPDLLLKAADLSLYQSKERGRDCITVYSDPISTFKERQEKTKCWVKHLRQALQENLFSLYAQPIVPLEVDDKKRYFEILLRLTDKSNGVISPNIFLDIAERNSLITDIDTWVVNNLMEKLSNFHSEGESSGTNFDLQDYRFSINLSGASLNSESFLEFLSQKLTDSHLPPDLFCFEITETVAVSNLTRVSKFINSLKNLGCSFALDDFGKGMSSLTYLKNLPVDYLKIDGSFIKELNSNKASRVMVEAINHIAEGIGLKTIAEFVENQTILDALRKLKVDYVQGFHLGRPGILMDVLSHPVSSNP</sequence>
<dbReference type="Gene3D" id="3.30.70.270">
    <property type="match status" value="1"/>
</dbReference>
<dbReference type="AlphaFoldDB" id="A0A0V7ZZ03"/>
<dbReference type="CDD" id="cd01948">
    <property type="entry name" value="EAL"/>
    <property type="match status" value="1"/>
</dbReference>
<dbReference type="Gene3D" id="3.40.50.2300">
    <property type="match status" value="1"/>
</dbReference>
<dbReference type="PANTHER" id="PTHR33121">
    <property type="entry name" value="CYCLIC DI-GMP PHOSPHODIESTERASE PDEF"/>
    <property type="match status" value="1"/>
</dbReference>
<dbReference type="Gene3D" id="3.30.450.40">
    <property type="match status" value="1"/>
</dbReference>
<dbReference type="GO" id="GO:0071111">
    <property type="term" value="F:cyclic-guanylate-specific phosphodiesterase activity"/>
    <property type="evidence" value="ECO:0007669"/>
    <property type="project" value="InterPro"/>
</dbReference>
<name>A0A0V7ZZ03_9CYAN</name>
<dbReference type="InterPro" id="IPR016132">
    <property type="entry name" value="Phyto_chromo_attachment"/>
</dbReference>
<dbReference type="SMART" id="SM00448">
    <property type="entry name" value="REC"/>
    <property type="match status" value="1"/>
</dbReference>
<dbReference type="InterPro" id="IPR001633">
    <property type="entry name" value="EAL_dom"/>
</dbReference>
<dbReference type="SMART" id="SM00267">
    <property type="entry name" value="GGDEF"/>
    <property type="match status" value="1"/>
</dbReference>
<dbReference type="PROSITE" id="PS50046">
    <property type="entry name" value="PHYTOCHROME_2"/>
    <property type="match status" value="1"/>
</dbReference>
<dbReference type="SMART" id="SM00065">
    <property type="entry name" value="GAF"/>
    <property type="match status" value="1"/>
</dbReference>
<evidence type="ECO:0000256" key="2">
    <source>
        <dbReference type="ARBA" id="ARBA00022777"/>
    </source>
</evidence>
<comment type="caution">
    <text evidence="9">The sequence shown here is derived from an EMBL/GenBank/DDBJ whole genome shotgun (WGS) entry which is preliminary data.</text>
</comment>
<reference evidence="9 10" key="1">
    <citation type="journal article" date="2015" name="Genome Announc.">
        <title>Draft Genome of the Euendolithic (true boring) Cyanobacterium Mastigocoleus testarum strain BC008.</title>
        <authorList>
            <person name="Guida B.S."/>
            <person name="Garcia-Pichel F."/>
        </authorList>
    </citation>
    <scope>NUCLEOTIDE SEQUENCE [LARGE SCALE GENOMIC DNA]</scope>
    <source>
        <strain evidence="9 10">BC008</strain>
    </source>
</reference>
<dbReference type="InterPro" id="IPR001789">
    <property type="entry name" value="Sig_transdc_resp-reg_receiver"/>
</dbReference>
<protein>
    <recommendedName>
        <fullName evidence="11">Diguanylate cyclase</fullName>
    </recommendedName>
</protein>
<dbReference type="PROSITE" id="PS50887">
    <property type="entry name" value="GGDEF"/>
    <property type="match status" value="1"/>
</dbReference>
<keyword evidence="3" id="KW-0597">Phosphoprotein</keyword>
<dbReference type="Pfam" id="PF00990">
    <property type="entry name" value="GGDEF"/>
    <property type="match status" value="1"/>
</dbReference>
<proteinExistence type="predicted"/>
<gene>
    <name evidence="8" type="ORF">BC008_30625</name>
    <name evidence="9" type="ORF">BC008_36225</name>
</gene>
<dbReference type="InterPro" id="IPR011006">
    <property type="entry name" value="CheY-like_superfamily"/>
</dbReference>
<evidence type="ECO:0000256" key="1">
    <source>
        <dbReference type="ARBA" id="ARBA00022679"/>
    </source>
</evidence>
<dbReference type="InterPro" id="IPR003018">
    <property type="entry name" value="GAF"/>
</dbReference>
<feature type="modified residue" description="4-aspartylphosphate" evidence="3">
    <location>
        <position position="61"/>
    </location>
</feature>
<dbReference type="GO" id="GO:0016301">
    <property type="term" value="F:kinase activity"/>
    <property type="evidence" value="ECO:0007669"/>
    <property type="project" value="UniProtKB-KW"/>
</dbReference>
<dbReference type="EMBL" id="LMTZ01000086">
    <property type="protein sequence ID" value="KST67553.1"/>
    <property type="molecule type" value="Genomic_DNA"/>
</dbReference>
<dbReference type="SUPFAM" id="SSF52172">
    <property type="entry name" value="CheY-like"/>
    <property type="match status" value="1"/>
</dbReference>
<dbReference type="Pfam" id="PF00072">
    <property type="entry name" value="Response_reg"/>
    <property type="match status" value="1"/>
</dbReference>
<evidence type="ECO:0000259" key="4">
    <source>
        <dbReference type="PROSITE" id="PS50046"/>
    </source>
</evidence>
<dbReference type="FunFam" id="3.30.70.270:FF:000001">
    <property type="entry name" value="Diguanylate cyclase domain protein"/>
    <property type="match status" value="1"/>
</dbReference>
<keyword evidence="2" id="KW-0418">Kinase</keyword>
<feature type="domain" description="EAL" evidence="6">
    <location>
        <begin position="528"/>
        <end position="791"/>
    </location>
</feature>
<evidence type="ECO:0008006" key="11">
    <source>
        <dbReference type="Google" id="ProtNLM"/>
    </source>
</evidence>
<dbReference type="Pfam" id="PF00563">
    <property type="entry name" value="EAL"/>
    <property type="match status" value="1"/>
</dbReference>
<organism evidence="9 10">
    <name type="scientific">Mastigocoleus testarum BC008</name>
    <dbReference type="NCBI Taxonomy" id="371196"/>
    <lineage>
        <taxon>Bacteria</taxon>
        <taxon>Bacillati</taxon>
        <taxon>Cyanobacteriota</taxon>
        <taxon>Cyanophyceae</taxon>
        <taxon>Nostocales</taxon>
        <taxon>Hapalosiphonaceae</taxon>
        <taxon>Mastigocoleus</taxon>
    </lineage>
</organism>